<dbReference type="EMBL" id="CP086654">
    <property type="protein sequence ID" value="UEX91144.1"/>
    <property type="molecule type" value="Genomic_DNA"/>
</dbReference>
<dbReference type="NCBIfam" id="NF005425">
    <property type="entry name" value="PRK07006.1"/>
    <property type="match status" value="1"/>
</dbReference>
<dbReference type="InterPro" id="IPR004439">
    <property type="entry name" value="Isocitrate_DH_NADP_dimer_prok"/>
</dbReference>
<name>A0ABY3PG14_9STAP</name>
<dbReference type="EC" id="1.1.1.42" evidence="3 14"/>
<comment type="catalytic activity">
    <reaction evidence="12">
        <text>D-threo-isocitrate + NADP(+) = 2-oxoglutarate + CO2 + NADPH</text>
        <dbReference type="Rhea" id="RHEA:19629"/>
        <dbReference type="ChEBI" id="CHEBI:15562"/>
        <dbReference type="ChEBI" id="CHEBI:16526"/>
        <dbReference type="ChEBI" id="CHEBI:16810"/>
        <dbReference type="ChEBI" id="CHEBI:57783"/>
        <dbReference type="ChEBI" id="CHEBI:58349"/>
        <dbReference type="EC" id="1.1.1.42"/>
    </reaction>
</comment>
<comment type="similarity">
    <text evidence="1">Belongs to the isocitrate and isopropylmalate dehydrogenases family.</text>
</comment>
<dbReference type="SMART" id="SM01329">
    <property type="entry name" value="Iso_dh"/>
    <property type="match status" value="1"/>
</dbReference>
<keyword evidence="10" id="KW-0560">Oxidoreductase</keyword>
<keyword evidence="11 14" id="KW-0464">Manganese</keyword>
<evidence type="ECO:0000259" key="15">
    <source>
        <dbReference type="SMART" id="SM01329"/>
    </source>
</evidence>
<evidence type="ECO:0000256" key="11">
    <source>
        <dbReference type="ARBA" id="ARBA00023211"/>
    </source>
</evidence>
<dbReference type="Proteomes" id="UP001197626">
    <property type="component" value="Chromosome"/>
</dbReference>
<comment type="subunit">
    <text evidence="2">Homodimer.</text>
</comment>
<keyword evidence="7 14" id="KW-0479">Metal-binding</keyword>
<keyword evidence="5 14" id="KW-0329">Glyoxylate bypass</keyword>
<proteinExistence type="inferred from homology"/>
<gene>
    <name evidence="16" type="primary">icd</name>
    <name evidence="16" type="ORF">LN051_05030</name>
</gene>
<evidence type="ECO:0000313" key="16">
    <source>
        <dbReference type="EMBL" id="UEX91144.1"/>
    </source>
</evidence>
<comment type="cofactor">
    <cofactor evidence="14">
        <name>Mg(2+)</name>
        <dbReference type="ChEBI" id="CHEBI:18420"/>
    </cofactor>
    <cofactor evidence="14">
        <name>Mn(2+)</name>
        <dbReference type="ChEBI" id="CHEBI:29035"/>
    </cofactor>
</comment>
<dbReference type="PROSITE" id="PS00470">
    <property type="entry name" value="IDH_IMDH"/>
    <property type="match status" value="1"/>
</dbReference>
<evidence type="ECO:0000256" key="8">
    <source>
        <dbReference type="ARBA" id="ARBA00022842"/>
    </source>
</evidence>
<dbReference type="NCBIfam" id="TIGR00183">
    <property type="entry name" value="prok_nadp_idh"/>
    <property type="match status" value="1"/>
</dbReference>
<accession>A0ABY3PG14</accession>
<sequence>MMSEKIVKTAEGLNVPNQPIVPFIIGDGIGPDIWKAASRVIDEAVKKAYNGEKEISWKEVLAGQKAFDQTGEWLPQETLDTIKEYLIAIKGPLTTPIGGGIRSLNVALRQELDLFTCLRPVRWFQGVPSPVKNPQDTDMVIFRENTEDIYAGIEFKEGSEEVKKVIDFLQKEMGAKNIRFPETSGIGIKPVSKEGTERLVRAVIQYALDNNRKSVTLVHKGNIMKFTEGAFKQWGYDLAEREFGDKVFTWQQYDKIVEEKGKDEANATQAQAENEGKIIIKDSIADIFLQQILTRPSDHDVVATMNLNGDYISDALAAQVGGIGIAPGANINYETGHAIFEATHGTAPKYADLDKVNPSSVLLSGVLLLEHLGWQEAADLITASVEKTIASKVVTYDFARLMDGATEVKTSQFADELIKNL</sequence>
<organism evidence="16 17">
    <name type="scientific">Staphylococcus ratti</name>
    <dbReference type="NCBI Taxonomy" id="2892440"/>
    <lineage>
        <taxon>Bacteria</taxon>
        <taxon>Bacillati</taxon>
        <taxon>Bacillota</taxon>
        <taxon>Bacilli</taxon>
        <taxon>Bacillales</taxon>
        <taxon>Staphylococcaceae</taxon>
        <taxon>Staphylococcus</taxon>
    </lineage>
</organism>
<reference evidence="16 17" key="1">
    <citation type="journal article" date="2022" name="Pathogens">
        <title>Staphylococcus ratti sp. nov. Isolated from a Lab Rat.</title>
        <authorList>
            <person name="Kovarovic V."/>
            <person name="Sedlacek I."/>
            <person name="Petras P."/>
            <person name="Kralova S."/>
            <person name="Maslanova I."/>
            <person name="Svec P."/>
            <person name="Neumann-Schaal M."/>
            <person name="Botka T."/>
            <person name="Gelbicova T."/>
            <person name="Stankova E."/>
            <person name="Doskar J."/>
            <person name="Pantucek R."/>
        </authorList>
    </citation>
    <scope>NUCLEOTIDE SEQUENCE [LARGE SCALE GENOMIC DNA]</scope>
    <source>
        <strain evidence="16 17">CCM 9025</strain>
    </source>
</reference>
<evidence type="ECO:0000256" key="5">
    <source>
        <dbReference type="ARBA" id="ARBA00022435"/>
    </source>
</evidence>
<feature type="domain" description="Isopropylmalate dehydrogenase-like" evidence="15">
    <location>
        <begin position="20"/>
        <end position="417"/>
    </location>
</feature>
<dbReference type="InterPro" id="IPR024084">
    <property type="entry name" value="IsoPropMal-DH-like_dom"/>
</dbReference>
<keyword evidence="8" id="KW-0460">Magnesium</keyword>
<evidence type="ECO:0000256" key="10">
    <source>
        <dbReference type="ARBA" id="ARBA00023002"/>
    </source>
</evidence>
<evidence type="ECO:0000256" key="14">
    <source>
        <dbReference type="RuleBase" id="RU004446"/>
    </source>
</evidence>
<evidence type="ECO:0000256" key="6">
    <source>
        <dbReference type="ARBA" id="ARBA00022532"/>
    </source>
</evidence>
<dbReference type="PANTHER" id="PTHR43504:SF1">
    <property type="entry name" value="ISOCITRATE DEHYDROGENASE [NADP]"/>
    <property type="match status" value="1"/>
</dbReference>
<keyword evidence="9 14" id="KW-0521">NADP</keyword>
<evidence type="ECO:0000256" key="1">
    <source>
        <dbReference type="ARBA" id="ARBA00007769"/>
    </source>
</evidence>
<protein>
    <recommendedName>
        <fullName evidence="4 14">Isocitrate dehydrogenase [NADP]</fullName>
        <ecNumber evidence="3 14">1.1.1.42</ecNumber>
    </recommendedName>
</protein>
<evidence type="ECO:0000256" key="2">
    <source>
        <dbReference type="ARBA" id="ARBA00011738"/>
    </source>
</evidence>
<keyword evidence="17" id="KW-1185">Reference proteome</keyword>
<evidence type="ECO:0000256" key="12">
    <source>
        <dbReference type="ARBA" id="ARBA00023554"/>
    </source>
</evidence>
<evidence type="ECO:0000313" key="17">
    <source>
        <dbReference type="Proteomes" id="UP001197626"/>
    </source>
</evidence>
<dbReference type="Pfam" id="PF00180">
    <property type="entry name" value="Iso_dh"/>
    <property type="match status" value="1"/>
</dbReference>
<dbReference type="InterPro" id="IPR019818">
    <property type="entry name" value="IsoCit/isopropylmalate_DH_CS"/>
</dbReference>
<evidence type="ECO:0000256" key="9">
    <source>
        <dbReference type="ARBA" id="ARBA00022857"/>
    </source>
</evidence>
<dbReference type="RefSeq" id="WP_229293622.1">
    <property type="nucleotide sequence ID" value="NZ_CP086654.1"/>
</dbReference>
<evidence type="ECO:0000256" key="4">
    <source>
        <dbReference type="ARBA" id="ARBA00019562"/>
    </source>
</evidence>
<dbReference type="Gene3D" id="3.40.718.10">
    <property type="entry name" value="Isopropylmalate Dehydrogenase"/>
    <property type="match status" value="1"/>
</dbReference>
<evidence type="ECO:0000256" key="13">
    <source>
        <dbReference type="ARBA" id="ARBA00046127"/>
    </source>
</evidence>
<evidence type="ECO:0000256" key="3">
    <source>
        <dbReference type="ARBA" id="ARBA00013013"/>
    </source>
</evidence>
<dbReference type="SUPFAM" id="SSF53659">
    <property type="entry name" value="Isocitrate/Isopropylmalate dehydrogenase-like"/>
    <property type="match status" value="1"/>
</dbReference>
<keyword evidence="6 14" id="KW-0816">Tricarboxylic acid cycle</keyword>
<comment type="function">
    <text evidence="13">Catalyzes the oxidative decarboxylation of isocitrate to 2-oxoglutarate and carbon dioxide with the concomitant reduction of NADP(+).</text>
</comment>
<dbReference type="PANTHER" id="PTHR43504">
    <property type="entry name" value="ISOCITRATE DEHYDROGENASE [NADP]"/>
    <property type="match status" value="1"/>
</dbReference>
<evidence type="ECO:0000256" key="7">
    <source>
        <dbReference type="ARBA" id="ARBA00022723"/>
    </source>
</evidence>